<evidence type="ECO:0000313" key="8">
    <source>
        <dbReference type="EMBL" id="MFD1765529.1"/>
    </source>
</evidence>
<feature type="signal peptide" evidence="6">
    <location>
        <begin position="1"/>
        <end position="22"/>
    </location>
</feature>
<dbReference type="Pfam" id="PF07687">
    <property type="entry name" value="M20_dimer"/>
    <property type="match status" value="1"/>
</dbReference>
<keyword evidence="3" id="KW-0479">Metal-binding</keyword>
<keyword evidence="2" id="KW-0645">Protease</keyword>
<keyword evidence="5" id="KW-0862">Zinc</keyword>
<feature type="chain" id="PRO_5046165476" evidence="6">
    <location>
        <begin position="23"/>
        <end position="470"/>
    </location>
</feature>
<dbReference type="InterPro" id="IPR036264">
    <property type="entry name" value="Bact_exopeptidase_dim_dom"/>
</dbReference>
<dbReference type="Gene3D" id="3.40.630.10">
    <property type="entry name" value="Zn peptidases"/>
    <property type="match status" value="1"/>
</dbReference>
<dbReference type="EMBL" id="JBHUEL010000002">
    <property type="protein sequence ID" value="MFD1765529.1"/>
    <property type="molecule type" value="Genomic_DNA"/>
</dbReference>
<evidence type="ECO:0000256" key="5">
    <source>
        <dbReference type="ARBA" id="ARBA00022833"/>
    </source>
</evidence>
<feature type="domain" description="Peptidase M20 dimerisation" evidence="7">
    <location>
        <begin position="220"/>
        <end position="365"/>
    </location>
</feature>
<proteinExistence type="inferred from homology"/>
<organism evidence="8 9">
    <name type="scientific">Sphingorhabdus buctiana</name>
    <dbReference type="NCBI Taxonomy" id="1508805"/>
    <lineage>
        <taxon>Bacteria</taxon>
        <taxon>Pseudomonadati</taxon>
        <taxon>Pseudomonadota</taxon>
        <taxon>Alphaproteobacteria</taxon>
        <taxon>Sphingomonadales</taxon>
        <taxon>Sphingomonadaceae</taxon>
        <taxon>Sphingorhabdus</taxon>
    </lineage>
</organism>
<gene>
    <name evidence="8" type="ORF">ACFSAG_01570</name>
</gene>
<evidence type="ECO:0000256" key="1">
    <source>
        <dbReference type="ARBA" id="ARBA00006247"/>
    </source>
</evidence>
<dbReference type="PANTHER" id="PTHR45962">
    <property type="entry name" value="N-FATTY-ACYL-AMINO ACID SYNTHASE/HYDROLASE PM20D1"/>
    <property type="match status" value="1"/>
</dbReference>
<dbReference type="InterPro" id="IPR047177">
    <property type="entry name" value="Pept_M20A"/>
</dbReference>
<keyword evidence="6" id="KW-0732">Signal</keyword>
<reference evidence="9" key="1">
    <citation type="journal article" date="2019" name="Int. J. Syst. Evol. Microbiol.">
        <title>The Global Catalogue of Microorganisms (GCM) 10K type strain sequencing project: providing services to taxonomists for standard genome sequencing and annotation.</title>
        <authorList>
            <consortium name="The Broad Institute Genomics Platform"/>
            <consortium name="The Broad Institute Genome Sequencing Center for Infectious Disease"/>
            <person name="Wu L."/>
            <person name="Ma J."/>
        </authorList>
    </citation>
    <scope>NUCLEOTIDE SEQUENCE [LARGE SCALE GENOMIC DNA]</scope>
    <source>
        <strain evidence="9">CGMCC 1.12449</strain>
    </source>
</reference>
<keyword evidence="4" id="KW-0378">Hydrolase</keyword>
<dbReference type="PANTHER" id="PTHR45962:SF1">
    <property type="entry name" value="N-FATTY-ACYL-AMINO ACID SYNTHASE_HYDROLASE PM20D1"/>
    <property type="match status" value="1"/>
</dbReference>
<comment type="similarity">
    <text evidence="1">Belongs to the peptidase M20A family.</text>
</comment>
<dbReference type="InterPro" id="IPR002933">
    <property type="entry name" value="Peptidase_M20"/>
</dbReference>
<keyword evidence="9" id="KW-1185">Reference proteome</keyword>
<comment type="caution">
    <text evidence="8">The sequence shown here is derived from an EMBL/GenBank/DDBJ whole genome shotgun (WGS) entry which is preliminary data.</text>
</comment>
<evidence type="ECO:0000313" key="9">
    <source>
        <dbReference type="Proteomes" id="UP001597215"/>
    </source>
</evidence>
<name>A0ABW4M905_9SPHN</name>
<evidence type="ECO:0000256" key="4">
    <source>
        <dbReference type="ARBA" id="ARBA00022801"/>
    </source>
</evidence>
<dbReference type="InterPro" id="IPR011650">
    <property type="entry name" value="Peptidase_M20_dimer"/>
</dbReference>
<dbReference type="SUPFAM" id="SSF53187">
    <property type="entry name" value="Zn-dependent exopeptidases"/>
    <property type="match status" value="1"/>
</dbReference>
<evidence type="ECO:0000256" key="3">
    <source>
        <dbReference type="ARBA" id="ARBA00022723"/>
    </source>
</evidence>
<evidence type="ECO:0000256" key="6">
    <source>
        <dbReference type="SAM" id="SignalP"/>
    </source>
</evidence>
<protein>
    <submittedName>
        <fullName evidence="8">M20/M25/M40 family metallo-hydrolase</fullName>
    </submittedName>
</protein>
<dbReference type="Pfam" id="PF01546">
    <property type="entry name" value="Peptidase_M20"/>
    <property type="match status" value="1"/>
</dbReference>
<dbReference type="SUPFAM" id="SSF55031">
    <property type="entry name" value="Bacterial exopeptidase dimerisation domain"/>
    <property type="match status" value="1"/>
</dbReference>
<sequence length="470" mass="50748">MALAKWTIAAGIAALAASGASAQTLRPDQSAFRELFVELVNTNTAYSNGNCTVAAEQLAKRMWDAGFTKDEARVVVVPGYEKEGNLVAEFKGSSKTLKPMLLLAHIDVVEARREDWTRDPFTLVEEDGFFYARGVADDKVQAAIWVDSFIRFKKSGYRPKRTIKLAATCGEESNAEALNGAEWLARNMPETLSSEFALNEGGGGRLDKEGKPQFLAIQVGEKATRTFDLETTNPGGHSSVPRPDNAIYDLAEAIVAVKNLGFPVQLNETTRAFLKQLSPVAPAAAQKAIADLLADETNIEAGKLLSMDPVMNSTLRTTCVATMLEAGHAANALPQRAKGVVNCRIVPGMSTEDTQSAIEKAIANPRVKVTLRKPHRPMAVPPPLDKRILDPAIKLAGEMFPGVPLIPTMATGATDATMTALIGIPTYGIPGIFFESDGGGIHGLNERLRVKSVYDGRDYLHRLVQIYADK</sequence>
<dbReference type="NCBIfam" id="NF006596">
    <property type="entry name" value="PRK09133.1"/>
    <property type="match status" value="1"/>
</dbReference>
<evidence type="ECO:0000259" key="7">
    <source>
        <dbReference type="Pfam" id="PF07687"/>
    </source>
</evidence>
<dbReference type="Proteomes" id="UP001597215">
    <property type="component" value="Unassembled WGS sequence"/>
</dbReference>
<evidence type="ECO:0000256" key="2">
    <source>
        <dbReference type="ARBA" id="ARBA00022670"/>
    </source>
</evidence>
<dbReference type="Gene3D" id="3.30.70.360">
    <property type="match status" value="1"/>
</dbReference>
<dbReference type="RefSeq" id="WP_381510836.1">
    <property type="nucleotide sequence ID" value="NZ_JBHUEL010000002.1"/>
</dbReference>
<dbReference type="Gene3D" id="1.10.150.900">
    <property type="match status" value="1"/>
</dbReference>
<accession>A0ABW4M905</accession>